<protein>
    <submittedName>
        <fullName evidence="11">Multisubunit potassium/proton antiporter, PhaD subunit</fullName>
    </submittedName>
</protein>
<feature type="transmembrane region" description="Helical" evidence="9">
    <location>
        <begin position="458"/>
        <end position="477"/>
    </location>
</feature>
<evidence type="ECO:0000256" key="3">
    <source>
        <dbReference type="ARBA" id="ARBA00005346"/>
    </source>
</evidence>
<dbReference type="EMBL" id="FOLG01000002">
    <property type="protein sequence ID" value="SFC11105.1"/>
    <property type="molecule type" value="Genomic_DNA"/>
</dbReference>
<dbReference type="PANTHER" id="PTHR42703">
    <property type="entry name" value="NADH DEHYDROGENASE"/>
    <property type="match status" value="1"/>
</dbReference>
<feature type="transmembrane region" description="Helical" evidence="9">
    <location>
        <begin position="205"/>
        <end position="231"/>
    </location>
</feature>
<keyword evidence="12" id="KW-1185">Reference proteome</keyword>
<dbReference type="GO" id="GO:0005886">
    <property type="term" value="C:plasma membrane"/>
    <property type="evidence" value="ECO:0007669"/>
    <property type="project" value="UniProtKB-SubCell"/>
</dbReference>
<comment type="subcellular location">
    <subcellularLocation>
        <location evidence="2">Cell membrane</location>
        <topology evidence="2">Multi-pass membrane protein</topology>
    </subcellularLocation>
    <subcellularLocation>
        <location evidence="8">Membrane</location>
        <topology evidence="8">Multi-pass membrane protein</topology>
    </subcellularLocation>
</comment>
<dbReference type="GO" id="GO:0042773">
    <property type="term" value="P:ATP synthesis coupled electron transport"/>
    <property type="evidence" value="ECO:0007669"/>
    <property type="project" value="InterPro"/>
</dbReference>
<keyword evidence="6 9" id="KW-1133">Transmembrane helix</keyword>
<organism evidence="11 12">
    <name type="scientific">Tropicimonas isoalkanivorans</name>
    <dbReference type="NCBI Taxonomy" id="441112"/>
    <lineage>
        <taxon>Bacteria</taxon>
        <taxon>Pseudomonadati</taxon>
        <taxon>Pseudomonadota</taxon>
        <taxon>Alphaproteobacteria</taxon>
        <taxon>Rhodobacterales</taxon>
        <taxon>Roseobacteraceae</taxon>
        <taxon>Tropicimonas</taxon>
    </lineage>
</organism>
<sequence>MNNWIVAPVLMPAMVAAVMAMAMRHDLVLQRVFSVAVTVALIAISGGLFHSSLDGVTQVYRLGDWPAPFGIVLVLDRLSATMLLLTSLLALGVVLYAIGSGWDGRGWHFHALFAFQLMGVNGAFLTGDAFNLFVFFEVLLIASYGLMIHAGGGMRLRSGLQYVVMNLVGSTLFLFAMGTLYAVTGTLNMAHMALRVRAIEPGNEALLLVGATLLVMVFLIKAAAFPVQFWLPGTYRNAPMPVAALFAILTKVGAYAILRMYTLVFGPDAAAVGTFFSGHLLPLALATMVVGALGVLGAKQPPRQASFAVLASMGTLLTAIALQTPQGTTAALFYLVHSTFAAAALFLVVDLILDSQGPTTRAPGGLVAAFFFVAAIASAGMPPLSGFLGKLLLLDASRDAAWMPAIWATVLITSLMLIVGFTLRGSRYMWKPLDPTFANPQNLDPDGEPIPAHPLRPLALTAAAIPLVMLVVLTLAAGPVMRAMSETAQQLYDTDGYIDAVMTPPGEG</sequence>
<dbReference type="PANTHER" id="PTHR42703:SF1">
    <property type="entry name" value="NA(+)_H(+) ANTIPORTER SUBUNIT D1"/>
    <property type="match status" value="1"/>
</dbReference>
<evidence type="ECO:0000313" key="12">
    <source>
        <dbReference type="Proteomes" id="UP000198728"/>
    </source>
</evidence>
<proteinExistence type="inferred from homology"/>
<comment type="similarity">
    <text evidence="3">Belongs to the CPA3 antiporters (TC 2.A.63) subunit D family.</text>
</comment>
<feature type="transmembrane region" description="Helical" evidence="9">
    <location>
        <begin position="109"/>
        <end position="126"/>
    </location>
</feature>
<feature type="transmembrane region" description="Helical" evidence="9">
    <location>
        <begin position="69"/>
        <end position="97"/>
    </location>
</feature>
<reference evidence="11 12" key="1">
    <citation type="submission" date="2016-10" db="EMBL/GenBank/DDBJ databases">
        <authorList>
            <person name="de Groot N.N."/>
        </authorList>
    </citation>
    <scope>NUCLEOTIDE SEQUENCE [LARGE SCALE GENOMIC DNA]</scope>
    <source>
        <strain evidence="11 12">DSM 19548</strain>
    </source>
</reference>
<dbReference type="RefSeq" id="WP_093359907.1">
    <property type="nucleotide sequence ID" value="NZ_FOLG01000002.1"/>
</dbReference>
<dbReference type="NCBIfam" id="NF009309">
    <property type="entry name" value="PRK12666.1"/>
    <property type="match status" value="1"/>
</dbReference>
<dbReference type="GO" id="GO:0008137">
    <property type="term" value="F:NADH dehydrogenase (ubiquinone) activity"/>
    <property type="evidence" value="ECO:0007669"/>
    <property type="project" value="InterPro"/>
</dbReference>
<feature type="transmembrane region" description="Helical" evidence="9">
    <location>
        <begin position="243"/>
        <end position="264"/>
    </location>
</feature>
<dbReference type="InterPro" id="IPR003918">
    <property type="entry name" value="NADH_UbQ_OxRdtase"/>
</dbReference>
<evidence type="ECO:0000259" key="10">
    <source>
        <dbReference type="Pfam" id="PF00361"/>
    </source>
</evidence>
<keyword evidence="5 8" id="KW-0812">Transmembrane</keyword>
<feature type="transmembrane region" description="Helical" evidence="9">
    <location>
        <begin position="32"/>
        <end position="49"/>
    </location>
</feature>
<dbReference type="Pfam" id="PF00361">
    <property type="entry name" value="Proton_antipo_M"/>
    <property type="match status" value="1"/>
</dbReference>
<feature type="transmembrane region" description="Helical" evidence="9">
    <location>
        <begin position="132"/>
        <end position="150"/>
    </location>
</feature>
<feature type="transmembrane region" description="Helical" evidence="9">
    <location>
        <begin position="305"/>
        <end position="325"/>
    </location>
</feature>
<name>A0A1I1GI49_9RHOB</name>
<dbReference type="STRING" id="441112.SAMN04488094_102581"/>
<comment type="function">
    <text evidence="1">NDH-1 shuttles electrons from NADH, via FMN and iron-sulfur (Fe-S) centers, to quinones in the respiratory chain. The immediate electron acceptor for the enzyme in this species is believed to be ubiquinone. Couples the redox reaction to proton translocation (for every two electrons transferred, four hydrogen ions are translocated across the cytoplasmic membrane), and thus conserves the redox energy in a proton gradient.</text>
</comment>
<evidence type="ECO:0000256" key="1">
    <source>
        <dbReference type="ARBA" id="ARBA00002378"/>
    </source>
</evidence>
<dbReference type="OrthoDB" id="9768329at2"/>
<evidence type="ECO:0000256" key="5">
    <source>
        <dbReference type="ARBA" id="ARBA00022692"/>
    </source>
</evidence>
<feature type="transmembrane region" description="Helical" evidence="9">
    <location>
        <begin position="331"/>
        <end position="353"/>
    </location>
</feature>
<keyword evidence="4" id="KW-1003">Cell membrane</keyword>
<dbReference type="AlphaFoldDB" id="A0A1I1GI49"/>
<feature type="transmembrane region" description="Helical" evidence="9">
    <location>
        <begin position="405"/>
        <end position="423"/>
    </location>
</feature>
<dbReference type="Proteomes" id="UP000198728">
    <property type="component" value="Unassembled WGS sequence"/>
</dbReference>
<feature type="transmembrane region" description="Helical" evidence="9">
    <location>
        <begin position="365"/>
        <end position="385"/>
    </location>
</feature>
<feature type="transmembrane region" description="Helical" evidence="9">
    <location>
        <begin position="276"/>
        <end position="298"/>
    </location>
</feature>
<feature type="transmembrane region" description="Helical" evidence="9">
    <location>
        <begin position="162"/>
        <end position="185"/>
    </location>
</feature>
<feature type="domain" description="NADH:quinone oxidoreductase/Mrp antiporter transmembrane" evidence="10">
    <location>
        <begin position="128"/>
        <end position="411"/>
    </location>
</feature>
<gene>
    <name evidence="11" type="ORF">SAMN04488094_102581</name>
</gene>
<evidence type="ECO:0000256" key="7">
    <source>
        <dbReference type="ARBA" id="ARBA00023136"/>
    </source>
</evidence>
<feature type="transmembrane region" description="Helical" evidence="9">
    <location>
        <begin position="6"/>
        <end position="23"/>
    </location>
</feature>
<evidence type="ECO:0000256" key="9">
    <source>
        <dbReference type="SAM" id="Phobius"/>
    </source>
</evidence>
<evidence type="ECO:0000256" key="4">
    <source>
        <dbReference type="ARBA" id="ARBA00022475"/>
    </source>
</evidence>
<keyword evidence="7 9" id="KW-0472">Membrane</keyword>
<evidence type="ECO:0000256" key="6">
    <source>
        <dbReference type="ARBA" id="ARBA00022989"/>
    </source>
</evidence>
<dbReference type="InterPro" id="IPR050586">
    <property type="entry name" value="CPA3_Na-H_Antiporter_D"/>
</dbReference>
<dbReference type="InterPro" id="IPR001750">
    <property type="entry name" value="ND/Mrp_TM"/>
</dbReference>
<evidence type="ECO:0000256" key="8">
    <source>
        <dbReference type="RuleBase" id="RU000320"/>
    </source>
</evidence>
<evidence type="ECO:0000313" key="11">
    <source>
        <dbReference type="EMBL" id="SFC11105.1"/>
    </source>
</evidence>
<accession>A0A1I1GI49</accession>
<evidence type="ECO:0000256" key="2">
    <source>
        <dbReference type="ARBA" id="ARBA00004651"/>
    </source>
</evidence>
<dbReference type="PRINTS" id="PR01437">
    <property type="entry name" value="NUOXDRDTASE4"/>
</dbReference>